<dbReference type="InterPro" id="IPR006260">
    <property type="entry name" value="TonB/TolA_C"/>
</dbReference>
<dbReference type="NCBIfam" id="TIGR01352">
    <property type="entry name" value="tonB_Cterm"/>
    <property type="match status" value="1"/>
</dbReference>
<gene>
    <name evidence="7" type="ORF">ENV67_00470</name>
</gene>
<dbReference type="SUPFAM" id="SSF74653">
    <property type="entry name" value="TolA/TonB C-terminal domain"/>
    <property type="match status" value="1"/>
</dbReference>
<organism evidence="7">
    <name type="scientific">candidate division WOR-3 bacterium</name>
    <dbReference type="NCBI Taxonomy" id="2052148"/>
    <lineage>
        <taxon>Bacteria</taxon>
        <taxon>Bacteria division WOR-3</taxon>
    </lineage>
</organism>
<sequence length="190" mass="21938">MDKKALLLAIIIYGIVIVVMIFIKFSVKTEYVDFINFGIYTEKEGSIARIPYEEKEGSMRIEIPSYGDVPIRINEEKSGFIEEKTKRFEEEKKEKGFESANGYSISGEISMRKLIRFRMPEFPKDEKEPSQVKLEITVDELGNVVKIDIVKTGGYNFDKSAIDAVKEWVFIPLKDVKEQKGIVTIYFKLK</sequence>
<evidence type="ECO:0000259" key="6">
    <source>
        <dbReference type="PROSITE" id="PS52015"/>
    </source>
</evidence>
<evidence type="ECO:0000256" key="2">
    <source>
        <dbReference type="ARBA" id="ARBA00022692"/>
    </source>
</evidence>
<accession>A0A7C4Y4A9</accession>
<proteinExistence type="predicted"/>
<dbReference type="AlphaFoldDB" id="A0A7C4Y4A9"/>
<evidence type="ECO:0000256" key="1">
    <source>
        <dbReference type="ARBA" id="ARBA00004167"/>
    </source>
</evidence>
<comment type="subcellular location">
    <subcellularLocation>
        <location evidence="1">Membrane</location>
        <topology evidence="1">Single-pass membrane protein</topology>
    </subcellularLocation>
</comment>
<feature type="transmembrane region" description="Helical" evidence="5">
    <location>
        <begin position="6"/>
        <end position="27"/>
    </location>
</feature>
<protein>
    <submittedName>
        <fullName evidence="7">TonB family protein</fullName>
    </submittedName>
</protein>
<reference evidence="7" key="1">
    <citation type="journal article" date="2020" name="mSystems">
        <title>Genome- and Community-Level Interaction Insights into Carbon Utilization and Element Cycling Functions of Hydrothermarchaeota in Hydrothermal Sediment.</title>
        <authorList>
            <person name="Zhou Z."/>
            <person name="Liu Y."/>
            <person name="Xu W."/>
            <person name="Pan J."/>
            <person name="Luo Z.H."/>
            <person name="Li M."/>
        </authorList>
    </citation>
    <scope>NUCLEOTIDE SEQUENCE [LARGE SCALE GENOMIC DNA]</scope>
    <source>
        <strain evidence="7">SpSt-780</strain>
    </source>
</reference>
<comment type="caution">
    <text evidence="7">The sequence shown here is derived from an EMBL/GenBank/DDBJ whole genome shotgun (WGS) entry which is preliminary data.</text>
</comment>
<dbReference type="Gene3D" id="3.30.1150.10">
    <property type="match status" value="1"/>
</dbReference>
<keyword evidence="2 5" id="KW-0812">Transmembrane</keyword>
<evidence type="ECO:0000256" key="3">
    <source>
        <dbReference type="ARBA" id="ARBA00022989"/>
    </source>
</evidence>
<dbReference type="GO" id="GO:0055085">
    <property type="term" value="P:transmembrane transport"/>
    <property type="evidence" value="ECO:0007669"/>
    <property type="project" value="InterPro"/>
</dbReference>
<evidence type="ECO:0000256" key="4">
    <source>
        <dbReference type="ARBA" id="ARBA00023136"/>
    </source>
</evidence>
<dbReference type="InterPro" id="IPR037682">
    <property type="entry name" value="TonB_C"/>
</dbReference>
<evidence type="ECO:0000256" key="5">
    <source>
        <dbReference type="SAM" id="Phobius"/>
    </source>
</evidence>
<keyword evidence="3 5" id="KW-1133">Transmembrane helix</keyword>
<dbReference type="EMBL" id="DTHG01000005">
    <property type="protein sequence ID" value="HGW91002.1"/>
    <property type="molecule type" value="Genomic_DNA"/>
</dbReference>
<feature type="domain" description="TonB C-terminal" evidence="6">
    <location>
        <begin position="104"/>
        <end position="190"/>
    </location>
</feature>
<dbReference type="Pfam" id="PF03544">
    <property type="entry name" value="TonB_C"/>
    <property type="match status" value="1"/>
</dbReference>
<dbReference type="GO" id="GO:0016020">
    <property type="term" value="C:membrane"/>
    <property type="evidence" value="ECO:0007669"/>
    <property type="project" value="UniProtKB-SubCell"/>
</dbReference>
<dbReference type="PROSITE" id="PS52015">
    <property type="entry name" value="TONB_CTD"/>
    <property type="match status" value="1"/>
</dbReference>
<keyword evidence="4 5" id="KW-0472">Membrane</keyword>
<evidence type="ECO:0000313" key="7">
    <source>
        <dbReference type="EMBL" id="HGW91002.1"/>
    </source>
</evidence>
<name>A0A7C4Y4A9_UNCW3</name>